<evidence type="ECO:0000256" key="2">
    <source>
        <dbReference type="ARBA" id="ARBA00022692"/>
    </source>
</evidence>
<comment type="caution">
    <text evidence="8">The sequence shown here is derived from an EMBL/GenBank/DDBJ whole genome shotgun (WGS) entry which is preliminary data.</text>
</comment>
<reference evidence="8" key="1">
    <citation type="submission" date="2021-02" db="EMBL/GenBank/DDBJ databases">
        <authorList>
            <person name="Nowell W R."/>
        </authorList>
    </citation>
    <scope>NUCLEOTIDE SEQUENCE</scope>
</reference>
<keyword evidence="3 7" id="KW-1133">Transmembrane helix</keyword>
<evidence type="ECO:0000256" key="6">
    <source>
        <dbReference type="SAM" id="MobiDB-lite"/>
    </source>
</evidence>
<proteinExistence type="inferred from homology"/>
<name>A0A816H9D2_ADIRI</name>
<gene>
    <name evidence="8" type="ORF">XAT740_LOCUS61098</name>
</gene>
<dbReference type="Pfam" id="PF26158">
    <property type="entry name" value="Claudin_TMEM179-179B"/>
    <property type="match status" value="1"/>
</dbReference>
<feature type="non-terminal residue" evidence="8">
    <location>
        <position position="1"/>
    </location>
</feature>
<evidence type="ECO:0000256" key="3">
    <source>
        <dbReference type="ARBA" id="ARBA00022989"/>
    </source>
</evidence>
<comment type="similarity">
    <text evidence="5">Belongs to the TMEM179 family.</text>
</comment>
<evidence type="ECO:0000313" key="9">
    <source>
        <dbReference type="Proteomes" id="UP000663828"/>
    </source>
</evidence>
<organism evidence="8 9">
    <name type="scientific">Adineta ricciae</name>
    <name type="common">Rotifer</name>
    <dbReference type="NCBI Taxonomy" id="249248"/>
    <lineage>
        <taxon>Eukaryota</taxon>
        <taxon>Metazoa</taxon>
        <taxon>Spiralia</taxon>
        <taxon>Gnathifera</taxon>
        <taxon>Rotifera</taxon>
        <taxon>Eurotatoria</taxon>
        <taxon>Bdelloidea</taxon>
        <taxon>Adinetida</taxon>
        <taxon>Adinetidae</taxon>
        <taxon>Adineta</taxon>
    </lineage>
</organism>
<dbReference type="EMBL" id="CAJNOR010015731">
    <property type="protein sequence ID" value="CAF1683104.1"/>
    <property type="molecule type" value="Genomic_DNA"/>
</dbReference>
<keyword evidence="2 7" id="KW-0812">Transmembrane</keyword>
<evidence type="ECO:0000256" key="7">
    <source>
        <dbReference type="SAM" id="Phobius"/>
    </source>
</evidence>
<feature type="transmembrane region" description="Helical" evidence="7">
    <location>
        <begin position="137"/>
        <end position="157"/>
    </location>
</feature>
<evidence type="ECO:0000256" key="5">
    <source>
        <dbReference type="ARBA" id="ARBA00093776"/>
    </source>
</evidence>
<feature type="transmembrane region" description="Helical" evidence="7">
    <location>
        <begin position="42"/>
        <end position="61"/>
    </location>
</feature>
<keyword evidence="9" id="KW-1185">Reference proteome</keyword>
<feature type="transmembrane region" description="Helical" evidence="7">
    <location>
        <begin position="106"/>
        <end position="125"/>
    </location>
</feature>
<dbReference type="InterPro" id="IPR059010">
    <property type="entry name" value="TMEM179-179B"/>
</dbReference>
<accession>A0A816H9D2</accession>
<evidence type="ECO:0000313" key="8">
    <source>
        <dbReference type="EMBL" id="CAF1683104.1"/>
    </source>
</evidence>
<dbReference type="AlphaFoldDB" id="A0A816H9D2"/>
<evidence type="ECO:0000256" key="1">
    <source>
        <dbReference type="ARBA" id="ARBA00004141"/>
    </source>
</evidence>
<protein>
    <submittedName>
        <fullName evidence="8">Uncharacterized protein</fullName>
    </submittedName>
</protein>
<comment type="subcellular location">
    <subcellularLocation>
        <location evidence="1">Membrane</location>
        <topology evidence="1">Multi-pass membrane protein</topology>
    </subcellularLocation>
</comment>
<keyword evidence="4 7" id="KW-0472">Membrane</keyword>
<dbReference type="Proteomes" id="UP000663828">
    <property type="component" value="Unassembled WGS sequence"/>
</dbReference>
<sequence>MTSSAKSSSESTSGSISSSSAAGTTSPITQQLDKRLWRSIDFLHLISMIFALYTAIIVAILRNELFEQCPLYAKLYLRDNATYFSTETIDRQTVWGSVYTCEFASFAYLSAFVLSFISLWLHIVFRRLIRTDRLLRLPIGIVILIFTLVTISATIVVTDGVIKFCLNSQNVI</sequence>
<evidence type="ECO:0000256" key="4">
    <source>
        <dbReference type="ARBA" id="ARBA00023136"/>
    </source>
</evidence>
<feature type="region of interest" description="Disordered" evidence="6">
    <location>
        <begin position="1"/>
        <end position="25"/>
    </location>
</feature>